<dbReference type="Proteomes" id="UP000479190">
    <property type="component" value="Unassembled WGS sequence"/>
</dbReference>
<feature type="region of interest" description="Disordered" evidence="1">
    <location>
        <begin position="140"/>
        <end position="160"/>
    </location>
</feature>
<organism evidence="2 3">
    <name type="scientific">Trichogramma brassicae</name>
    <dbReference type="NCBI Taxonomy" id="86971"/>
    <lineage>
        <taxon>Eukaryota</taxon>
        <taxon>Metazoa</taxon>
        <taxon>Ecdysozoa</taxon>
        <taxon>Arthropoda</taxon>
        <taxon>Hexapoda</taxon>
        <taxon>Insecta</taxon>
        <taxon>Pterygota</taxon>
        <taxon>Neoptera</taxon>
        <taxon>Endopterygota</taxon>
        <taxon>Hymenoptera</taxon>
        <taxon>Apocrita</taxon>
        <taxon>Proctotrupomorpha</taxon>
        <taxon>Chalcidoidea</taxon>
        <taxon>Trichogrammatidae</taxon>
        <taxon>Trichogramma</taxon>
    </lineage>
</organism>
<sequence>MSPAELIYGRQPEQPGSFRREVELEGQDQEQDEALQAWKIHLDKLPEKHETAAENMKKANEKQAKYYNANRRKTDFEVGEKVWKINKVLSDASKARSSKLARNFAGPFTITEKIGENTFEIIHDESNKIFSPVHASQIKKFNSNEEEEPRKTESTEKASEIILRPEANKNLIISEQPRTNVANAQRLEQKRAPKRKGTASVEPAEKNKRGLDRQASNVENFENFEPIQTRSRPHRNNTRILIRSCRDTLHRGLVHESSLRSHRDSNDTTHAHMQRPRVCERNLPYRPEVRPRVELAGNEHEKIYRLGRRAPHSRHTSKSAATNRLKHAQTHRKMKECRRRAYAQIKERRNQPSQARSDA</sequence>
<dbReference type="OrthoDB" id="10060729at2759"/>
<feature type="compositionally biased region" description="Basic and acidic residues" evidence="1">
    <location>
        <begin position="148"/>
        <end position="159"/>
    </location>
</feature>
<protein>
    <submittedName>
        <fullName evidence="2">Uncharacterized protein</fullName>
    </submittedName>
</protein>
<feature type="compositionally biased region" description="Basic residues" evidence="1">
    <location>
        <begin position="324"/>
        <end position="335"/>
    </location>
</feature>
<keyword evidence="3" id="KW-1185">Reference proteome</keyword>
<feature type="region of interest" description="Disordered" evidence="1">
    <location>
        <begin position="309"/>
        <end position="335"/>
    </location>
</feature>
<proteinExistence type="predicted"/>
<evidence type="ECO:0000256" key="1">
    <source>
        <dbReference type="SAM" id="MobiDB-lite"/>
    </source>
</evidence>
<dbReference type="EMBL" id="CADCXV010000697">
    <property type="protein sequence ID" value="CAB0033048.1"/>
    <property type="molecule type" value="Genomic_DNA"/>
</dbReference>
<reference evidence="2 3" key="1">
    <citation type="submission" date="2020-02" db="EMBL/GenBank/DDBJ databases">
        <authorList>
            <person name="Ferguson B K."/>
        </authorList>
    </citation>
    <scope>NUCLEOTIDE SEQUENCE [LARGE SCALE GENOMIC DNA]</scope>
</reference>
<evidence type="ECO:0000313" key="2">
    <source>
        <dbReference type="EMBL" id="CAB0033048.1"/>
    </source>
</evidence>
<gene>
    <name evidence="2" type="ORF">TBRA_LOCUS4969</name>
</gene>
<feature type="compositionally biased region" description="Polar residues" evidence="1">
    <location>
        <begin position="173"/>
        <end position="183"/>
    </location>
</feature>
<accession>A0A6H5IE17</accession>
<feature type="compositionally biased region" description="Basic and acidic residues" evidence="1">
    <location>
        <begin position="203"/>
        <end position="212"/>
    </location>
</feature>
<dbReference type="AlphaFoldDB" id="A0A6H5IE17"/>
<feature type="region of interest" description="Disordered" evidence="1">
    <location>
        <begin position="1"/>
        <end position="30"/>
    </location>
</feature>
<feature type="region of interest" description="Disordered" evidence="1">
    <location>
        <begin position="173"/>
        <end position="213"/>
    </location>
</feature>
<name>A0A6H5IE17_9HYME</name>
<evidence type="ECO:0000313" key="3">
    <source>
        <dbReference type="Proteomes" id="UP000479190"/>
    </source>
</evidence>